<evidence type="ECO:0000256" key="2">
    <source>
        <dbReference type="ARBA" id="ARBA00022722"/>
    </source>
</evidence>
<dbReference type="Pfam" id="PF01850">
    <property type="entry name" value="PIN"/>
    <property type="match status" value="1"/>
</dbReference>
<dbReference type="GO" id="GO:0045926">
    <property type="term" value="P:negative regulation of growth"/>
    <property type="evidence" value="ECO:0007669"/>
    <property type="project" value="UniProtKB-ARBA"/>
</dbReference>
<dbReference type="InterPro" id="IPR006226">
    <property type="entry name" value="Mtu_PIN"/>
</dbReference>
<sequence length="141" mass="15784">MQSVDVNVLLYAVNSSSQHHDAASRLLTTLVANPERVVILPMVALGFLRIATDRRILERPLTSDDALGFLHSVTAYPHVAITQPAPSHITVFEQLFTRHRPVGPDITDVYLAACAIDMGASWWSFDRAFERFVDLDWKLPT</sequence>
<dbReference type="NCBIfam" id="TIGR00028">
    <property type="entry name" value="Mtu_PIN_fam"/>
    <property type="match status" value="1"/>
</dbReference>
<keyword evidence="4" id="KW-0378">Hydrolase</keyword>
<accession>A0A6J7L8Y7</accession>
<evidence type="ECO:0000259" key="5">
    <source>
        <dbReference type="Pfam" id="PF01850"/>
    </source>
</evidence>
<dbReference type="InterPro" id="IPR029060">
    <property type="entry name" value="PIN-like_dom_sf"/>
</dbReference>
<gene>
    <name evidence="6" type="ORF">UFOPK3773_02148</name>
</gene>
<dbReference type="EMBL" id="CAFBNF010000337">
    <property type="protein sequence ID" value="CAB4963372.1"/>
    <property type="molecule type" value="Genomic_DNA"/>
</dbReference>
<dbReference type="Gene3D" id="3.40.50.1010">
    <property type="entry name" value="5'-nuclease"/>
    <property type="match status" value="1"/>
</dbReference>
<name>A0A6J7L8Y7_9ZZZZ</name>
<keyword evidence="2" id="KW-0540">Nuclease</keyword>
<protein>
    <submittedName>
        <fullName evidence="6">Unannotated protein</fullName>
    </submittedName>
</protein>
<proteinExistence type="inferred from homology"/>
<evidence type="ECO:0000256" key="3">
    <source>
        <dbReference type="ARBA" id="ARBA00022723"/>
    </source>
</evidence>
<dbReference type="GO" id="GO:0016788">
    <property type="term" value="F:hydrolase activity, acting on ester bonds"/>
    <property type="evidence" value="ECO:0007669"/>
    <property type="project" value="InterPro"/>
</dbReference>
<reference evidence="6" key="1">
    <citation type="submission" date="2020-05" db="EMBL/GenBank/DDBJ databases">
        <authorList>
            <person name="Chiriac C."/>
            <person name="Salcher M."/>
            <person name="Ghai R."/>
            <person name="Kavagutti S V."/>
        </authorList>
    </citation>
    <scope>NUCLEOTIDE SEQUENCE</scope>
</reference>
<dbReference type="HAMAP" id="MF_00265">
    <property type="entry name" value="VapC_Nob1"/>
    <property type="match status" value="1"/>
</dbReference>
<keyword evidence="3" id="KW-0479">Metal-binding</keyword>
<dbReference type="GO" id="GO:0046872">
    <property type="term" value="F:metal ion binding"/>
    <property type="evidence" value="ECO:0007669"/>
    <property type="project" value="UniProtKB-KW"/>
</dbReference>
<evidence type="ECO:0000313" key="6">
    <source>
        <dbReference type="EMBL" id="CAB4963372.1"/>
    </source>
</evidence>
<evidence type="ECO:0000256" key="4">
    <source>
        <dbReference type="ARBA" id="ARBA00022801"/>
    </source>
</evidence>
<dbReference type="GO" id="GO:0004540">
    <property type="term" value="F:RNA nuclease activity"/>
    <property type="evidence" value="ECO:0007669"/>
    <property type="project" value="InterPro"/>
</dbReference>
<evidence type="ECO:0000256" key="1">
    <source>
        <dbReference type="ARBA" id="ARBA00022649"/>
    </source>
</evidence>
<keyword evidence="1" id="KW-1277">Toxin-antitoxin system</keyword>
<dbReference type="InterPro" id="IPR022907">
    <property type="entry name" value="VapC_family"/>
</dbReference>
<dbReference type="SUPFAM" id="SSF88723">
    <property type="entry name" value="PIN domain-like"/>
    <property type="match status" value="1"/>
</dbReference>
<dbReference type="InterPro" id="IPR002716">
    <property type="entry name" value="PIN_dom"/>
</dbReference>
<dbReference type="AlphaFoldDB" id="A0A6J7L8Y7"/>
<organism evidence="6">
    <name type="scientific">freshwater metagenome</name>
    <dbReference type="NCBI Taxonomy" id="449393"/>
    <lineage>
        <taxon>unclassified sequences</taxon>
        <taxon>metagenomes</taxon>
        <taxon>ecological metagenomes</taxon>
    </lineage>
</organism>
<feature type="domain" description="PIN" evidence="5">
    <location>
        <begin position="4"/>
        <end position="132"/>
    </location>
</feature>